<dbReference type="AlphaFoldDB" id="K1QMD7"/>
<dbReference type="EMBL" id="JH817090">
    <property type="protein sequence ID" value="EKC37987.1"/>
    <property type="molecule type" value="Genomic_DNA"/>
</dbReference>
<protein>
    <submittedName>
        <fullName evidence="1">Uncharacterized protein</fullName>
    </submittedName>
</protein>
<organism evidence="1">
    <name type="scientific">Magallana gigas</name>
    <name type="common">Pacific oyster</name>
    <name type="synonym">Crassostrea gigas</name>
    <dbReference type="NCBI Taxonomy" id="29159"/>
    <lineage>
        <taxon>Eukaryota</taxon>
        <taxon>Metazoa</taxon>
        <taxon>Spiralia</taxon>
        <taxon>Lophotrochozoa</taxon>
        <taxon>Mollusca</taxon>
        <taxon>Bivalvia</taxon>
        <taxon>Autobranchia</taxon>
        <taxon>Pteriomorphia</taxon>
        <taxon>Ostreida</taxon>
        <taxon>Ostreoidea</taxon>
        <taxon>Ostreidae</taxon>
        <taxon>Magallana</taxon>
    </lineage>
</organism>
<dbReference type="HOGENOM" id="CLU_1645367_0_0_1"/>
<proteinExistence type="predicted"/>
<name>K1QMD7_MAGGI</name>
<sequence>MFARECFRTSGCSWCTSDTHGNLVDGFCDLKELCPYQQCLKDECSGKCCGSECNSPPPPPEPGFYIGVSVGAGLFVIVLIIVVVLIIRKQRNRGTDDTYLDPTYDNQKCKDKEDYNTMPNYYVAELSAHSEENYDPCVHGLTMYIYDVGPLRNRYIDTPYC</sequence>
<gene>
    <name evidence="1" type="ORF">CGI_10025568</name>
</gene>
<evidence type="ECO:0000313" key="1">
    <source>
        <dbReference type="EMBL" id="EKC37987.1"/>
    </source>
</evidence>
<accession>K1QMD7</accession>
<dbReference type="InParanoid" id="K1QMD7"/>
<reference evidence="1" key="1">
    <citation type="journal article" date="2012" name="Nature">
        <title>The oyster genome reveals stress adaptation and complexity of shell formation.</title>
        <authorList>
            <person name="Zhang G."/>
            <person name="Fang X."/>
            <person name="Guo X."/>
            <person name="Li L."/>
            <person name="Luo R."/>
            <person name="Xu F."/>
            <person name="Yang P."/>
            <person name="Zhang L."/>
            <person name="Wang X."/>
            <person name="Qi H."/>
            <person name="Xiong Z."/>
            <person name="Que H."/>
            <person name="Xie Y."/>
            <person name="Holland P.W."/>
            <person name="Paps J."/>
            <person name="Zhu Y."/>
            <person name="Wu F."/>
            <person name="Chen Y."/>
            <person name="Wang J."/>
            <person name="Peng C."/>
            <person name="Meng J."/>
            <person name="Yang L."/>
            <person name="Liu J."/>
            <person name="Wen B."/>
            <person name="Zhang N."/>
            <person name="Huang Z."/>
            <person name="Zhu Q."/>
            <person name="Feng Y."/>
            <person name="Mount A."/>
            <person name="Hedgecock D."/>
            <person name="Xu Z."/>
            <person name="Liu Y."/>
            <person name="Domazet-Loso T."/>
            <person name="Du Y."/>
            <person name="Sun X."/>
            <person name="Zhang S."/>
            <person name="Liu B."/>
            <person name="Cheng P."/>
            <person name="Jiang X."/>
            <person name="Li J."/>
            <person name="Fan D."/>
            <person name="Wang W."/>
            <person name="Fu W."/>
            <person name="Wang T."/>
            <person name="Wang B."/>
            <person name="Zhang J."/>
            <person name="Peng Z."/>
            <person name="Li Y."/>
            <person name="Li N."/>
            <person name="Wang J."/>
            <person name="Chen M."/>
            <person name="He Y."/>
            <person name="Tan F."/>
            <person name="Song X."/>
            <person name="Zheng Q."/>
            <person name="Huang R."/>
            <person name="Yang H."/>
            <person name="Du X."/>
            <person name="Chen L."/>
            <person name="Yang M."/>
            <person name="Gaffney P.M."/>
            <person name="Wang S."/>
            <person name="Luo L."/>
            <person name="She Z."/>
            <person name="Ming Y."/>
            <person name="Huang W."/>
            <person name="Zhang S."/>
            <person name="Huang B."/>
            <person name="Zhang Y."/>
            <person name="Qu T."/>
            <person name="Ni P."/>
            <person name="Miao G."/>
            <person name="Wang J."/>
            <person name="Wang Q."/>
            <person name="Steinberg C.E."/>
            <person name="Wang H."/>
            <person name="Li N."/>
            <person name="Qian L."/>
            <person name="Zhang G."/>
            <person name="Li Y."/>
            <person name="Yang H."/>
            <person name="Liu X."/>
            <person name="Wang J."/>
            <person name="Yin Y."/>
            <person name="Wang J."/>
        </authorList>
    </citation>
    <scope>NUCLEOTIDE SEQUENCE [LARGE SCALE GENOMIC DNA]</scope>
    <source>
        <strain evidence="1">05x7-T-G4-1.051#20</strain>
    </source>
</reference>